<dbReference type="EMBL" id="JAGRQC010000002">
    <property type="protein sequence ID" value="MBR0552127.1"/>
    <property type="molecule type" value="Genomic_DNA"/>
</dbReference>
<comment type="caution">
    <text evidence="6">The sequence shown here is derived from an EMBL/GenBank/DDBJ whole genome shotgun (WGS) entry which is preliminary data.</text>
</comment>
<feature type="domain" description="Glycoside hydrolase family 42 N-terminal" evidence="4">
    <location>
        <begin position="61"/>
        <end position="214"/>
    </location>
</feature>
<accession>A0A8T4IBT7</accession>
<dbReference type="FunFam" id="3.20.20.80:FF:000135">
    <property type="entry name" value="Beta-galactosidase, putative, bgl35A"/>
    <property type="match status" value="1"/>
</dbReference>
<dbReference type="Gene3D" id="2.60.220.20">
    <property type="entry name" value="putative beta-Galactosidase from caulobacter crescentus"/>
    <property type="match status" value="1"/>
</dbReference>
<evidence type="ECO:0000313" key="7">
    <source>
        <dbReference type="Proteomes" id="UP000676996"/>
    </source>
</evidence>
<dbReference type="Pfam" id="PF18120">
    <property type="entry name" value="DUF5597"/>
    <property type="match status" value="1"/>
</dbReference>
<evidence type="ECO:0000256" key="1">
    <source>
        <dbReference type="ARBA" id="ARBA00022801"/>
    </source>
</evidence>
<dbReference type="AlphaFoldDB" id="A0A8T4IBT7"/>
<keyword evidence="7" id="KW-1185">Reference proteome</keyword>
<dbReference type="InterPro" id="IPR013529">
    <property type="entry name" value="Glyco_hydro_42_N"/>
</dbReference>
<dbReference type="GO" id="GO:0004565">
    <property type="term" value="F:beta-galactosidase activity"/>
    <property type="evidence" value="ECO:0007669"/>
    <property type="project" value="InterPro"/>
</dbReference>
<dbReference type="Gene3D" id="3.20.20.80">
    <property type="entry name" value="Glycosidases"/>
    <property type="match status" value="1"/>
</dbReference>
<organism evidence="6 7">
    <name type="scientific">Stakelama marina</name>
    <dbReference type="NCBI Taxonomy" id="2826939"/>
    <lineage>
        <taxon>Bacteria</taxon>
        <taxon>Pseudomonadati</taxon>
        <taxon>Pseudomonadota</taxon>
        <taxon>Alphaproteobacteria</taxon>
        <taxon>Sphingomonadales</taxon>
        <taxon>Sphingomonadaceae</taxon>
        <taxon>Stakelama</taxon>
    </lineage>
</organism>
<evidence type="ECO:0000259" key="4">
    <source>
        <dbReference type="Pfam" id="PF02449"/>
    </source>
</evidence>
<dbReference type="SUPFAM" id="SSF51445">
    <property type="entry name" value="(Trans)glycosidases"/>
    <property type="match status" value="1"/>
</dbReference>
<protein>
    <submittedName>
        <fullName evidence="6">DUF5597 domain-containing protein</fullName>
    </submittedName>
</protein>
<dbReference type="Pfam" id="PF02449">
    <property type="entry name" value="Glyco_hydro_42"/>
    <property type="match status" value="1"/>
</dbReference>
<sequence length="544" mass="58911">MRLWGTALAAFGMMMCAAPANAQPPAPHLAARGKATQLVVDGRPFLILGGELANSSSSSRAYMDARWQKLADMHLNTVLLPVSWEQIESREGHFDFSLVDGLIADARAHDLHLVLLWFGTWKNSMSSYVPDWVKRDWRRFPRVHTPDGKPIEIISPFSDAAKKADAHAFAMLMRHLKAVDGDRHSVLMVQVENEVAMLPAAREHGPAADAAFARPVPQKLVDALASGAPGLGELRRRWRANGAKRAGDWETLFGAGDATDEAFIAWYLARYVDAVAAAGKVEYDLPFYVNAALNRPSKRPGEYPSGGPLPHLLGLWKAATPSIDLLAPDIYFPNFWELSGRYAAFNALFVPEAERASDSHVAANAWTAFGARDAIGYSPFSIDSVGGADAQRIADTYAVLGSLEPQILAAQSSGNIAGFAAPVSFDGSVDTTPREVVLGNYRFTVTMVDPFTAKDAQKPAEHGGIIIRTGDGAFIVAGSGITVTASPADGQGQAGIASAWEGSFVDGKWQPGRLLNGDETHQGRHIRLPPGKPMIQRVRYYRYR</sequence>
<evidence type="ECO:0000259" key="5">
    <source>
        <dbReference type="Pfam" id="PF18120"/>
    </source>
</evidence>
<reference evidence="6" key="1">
    <citation type="submission" date="2021-04" db="EMBL/GenBank/DDBJ databases">
        <title>Ouciella asimina sp. nov., isolated from the surface seawater in the hydrothermal field of Okinawa Trough.</title>
        <authorList>
            <person name="Shuang W."/>
        </authorList>
    </citation>
    <scope>NUCLEOTIDE SEQUENCE</scope>
    <source>
        <strain evidence="6">LXI357</strain>
    </source>
</reference>
<dbReference type="RefSeq" id="WP_284053426.1">
    <property type="nucleotide sequence ID" value="NZ_JAGRQC010000002.1"/>
</dbReference>
<evidence type="ECO:0000313" key="6">
    <source>
        <dbReference type="EMBL" id="MBR0552127.1"/>
    </source>
</evidence>
<gene>
    <name evidence="6" type="ORF">J7S20_06405</name>
</gene>
<dbReference type="InterPro" id="IPR040719">
    <property type="entry name" value="DUF5597"/>
</dbReference>
<name>A0A8T4IBT7_9SPHN</name>
<keyword evidence="1" id="KW-0378">Hydrolase</keyword>
<dbReference type="InterPro" id="IPR017853">
    <property type="entry name" value="GH"/>
</dbReference>
<dbReference type="GO" id="GO:0005975">
    <property type="term" value="P:carbohydrate metabolic process"/>
    <property type="evidence" value="ECO:0007669"/>
    <property type="project" value="InterPro"/>
</dbReference>
<evidence type="ECO:0000256" key="3">
    <source>
        <dbReference type="SAM" id="SignalP"/>
    </source>
</evidence>
<keyword evidence="3" id="KW-0732">Signal</keyword>
<feature type="signal peptide" evidence="3">
    <location>
        <begin position="1"/>
        <end position="22"/>
    </location>
</feature>
<proteinExistence type="predicted"/>
<keyword evidence="2" id="KW-0326">Glycosidase</keyword>
<feature type="chain" id="PRO_5035729041" evidence="3">
    <location>
        <begin position="23"/>
        <end position="544"/>
    </location>
</feature>
<feature type="domain" description="DUF5597" evidence="5">
    <location>
        <begin position="394"/>
        <end position="527"/>
    </location>
</feature>
<evidence type="ECO:0000256" key="2">
    <source>
        <dbReference type="ARBA" id="ARBA00023295"/>
    </source>
</evidence>
<dbReference type="Proteomes" id="UP000676996">
    <property type="component" value="Unassembled WGS sequence"/>
</dbReference>
<dbReference type="GO" id="GO:0009341">
    <property type="term" value="C:beta-galactosidase complex"/>
    <property type="evidence" value="ECO:0007669"/>
    <property type="project" value="InterPro"/>
</dbReference>